<feature type="region of interest" description="Disordered" evidence="1">
    <location>
        <begin position="74"/>
        <end position="97"/>
    </location>
</feature>
<feature type="compositionally biased region" description="Polar residues" evidence="1">
    <location>
        <begin position="88"/>
        <end position="97"/>
    </location>
</feature>
<protein>
    <submittedName>
        <fullName evidence="2">Uncharacterized protein</fullName>
    </submittedName>
</protein>
<organism evidence="2 3">
    <name type="scientific">Calocera viscosa (strain TUFC12733)</name>
    <dbReference type="NCBI Taxonomy" id="1330018"/>
    <lineage>
        <taxon>Eukaryota</taxon>
        <taxon>Fungi</taxon>
        <taxon>Dikarya</taxon>
        <taxon>Basidiomycota</taxon>
        <taxon>Agaricomycotina</taxon>
        <taxon>Dacrymycetes</taxon>
        <taxon>Dacrymycetales</taxon>
        <taxon>Dacrymycetaceae</taxon>
        <taxon>Calocera</taxon>
    </lineage>
</organism>
<evidence type="ECO:0000313" key="2">
    <source>
        <dbReference type="EMBL" id="KZO97294.1"/>
    </source>
</evidence>
<name>A0A167N343_CALVF</name>
<accession>A0A167N343</accession>
<sequence length="321" mass="35144">MDDMELGVLGVVDQLVGGKVEEMMAEDVTEGPKWKMKTKTKNGSVLVGTGVTHSAYTKTTPKAVSLHNYEVNVAASSSQQQEDSQTSGNATTDGNTFWTPAKMSLVQRWYEAEGDGRKEEAAILRDQIGQVLSETGKDSISASANADILDRPQVDMTHHNSPSAAASSAATGLDNLPAYRTDTLPPPVTAHFTTRPPTTAEVHLVRRHHAHTVDTAEPALTEGPKPWPLGPRARYGFDAVKAVGSAIVWGVGWTCALFHCPNEVREWPWYWQAPYWVIALIGGILYLGSKSVEGVWFVAKMNPTFWSLFLSKFIYLLSFHC</sequence>
<proteinExistence type="predicted"/>
<dbReference type="EMBL" id="KV417280">
    <property type="protein sequence ID" value="KZO97294.1"/>
    <property type="molecule type" value="Genomic_DNA"/>
</dbReference>
<evidence type="ECO:0000313" key="3">
    <source>
        <dbReference type="Proteomes" id="UP000076738"/>
    </source>
</evidence>
<keyword evidence="3" id="KW-1185">Reference proteome</keyword>
<dbReference type="AlphaFoldDB" id="A0A167N343"/>
<feature type="compositionally biased region" description="Low complexity" evidence="1">
    <location>
        <begin position="76"/>
        <end position="87"/>
    </location>
</feature>
<dbReference type="Proteomes" id="UP000076738">
    <property type="component" value="Unassembled WGS sequence"/>
</dbReference>
<reference evidence="2 3" key="1">
    <citation type="journal article" date="2016" name="Mol. Biol. Evol.">
        <title>Comparative Genomics of Early-Diverging Mushroom-Forming Fungi Provides Insights into the Origins of Lignocellulose Decay Capabilities.</title>
        <authorList>
            <person name="Nagy L.G."/>
            <person name="Riley R."/>
            <person name="Tritt A."/>
            <person name="Adam C."/>
            <person name="Daum C."/>
            <person name="Floudas D."/>
            <person name="Sun H."/>
            <person name="Yadav J.S."/>
            <person name="Pangilinan J."/>
            <person name="Larsson K.H."/>
            <person name="Matsuura K."/>
            <person name="Barry K."/>
            <person name="Labutti K."/>
            <person name="Kuo R."/>
            <person name="Ohm R.A."/>
            <person name="Bhattacharya S.S."/>
            <person name="Shirouzu T."/>
            <person name="Yoshinaga Y."/>
            <person name="Martin F.M."/>
            <person name="Grigoriev I.V."/>
            <person name="Hibbett D.S."/>
        </authorList>
    </citation>
    <scope>NUCLEOTIDE SEQUENCE [LARGE SCALE GENOMIC DNA]</scope>
    <source>
        <strain evidence="2 3">TUFC12733</strain>
    </source>
</reference>
<gene>
    <name evidence="2" type="ORF">CALVIDRAFT_526835</name>
</gene>
<evidence type="ECO:0000256" key="1">
    <source>
        <dbReference type="SAM" id="MobiDB-lite"/>
    </source>
</evidence>